<dbReference type="InterPro" id="IPR057326">
    <property type="entry name" value="KR_dom"/>
</dbReference>
<dbReference type="PRINTS" id="PR00080">
    <property type="entry name" value="SDRFAMILY"/>
</dbReference>
<dbReference type="InterPro" id="IPR036291">
    <property type="entry name" value="NAD(P)-bd_dom_sf"/>
</dbReference>
<dbReference type="GO" id="GO:0016020">
    <property type="term" value="C:membrane"/>
    <property type="evidence" value="ECO:0007669"/>
    <property type="project" value="TreeGrafter"/>
</dbReference>
<dbReference type="EMBL" id="BLKW01000004">
    <property type="protein sequence ID" value="GFG75413.1"/>
    <property type="molecule type" value="Genomic_DNA"/>
</dbReference>
<reference evidence="5 6" key="1">
    <citation type="journal article" date="2019" name="Emerg. Microbes Infect.">
        <title>Comprehensive subspecies identification of 175 nontuberculous mycobacteria species based on 7547 genomic profiles.</title>
        <authorList>
            <person name="Matsumoto Y."/>
            <person name="Kinjo T."/>
            <person name="Motooka D."/>
            <person name="Nabeya D."/>
            <person name="Jung N."/>
            <person name="Uechi K."/>
            <person name="Horii T."/>
            <person name="Iida T."/>
            <person name="Fujita J."/>
            <person name="Nakamura S."/>
        </authorList>
    </citation>
    <scope>NUCLEOTIDE SEQUENCE [LARGE SCALE GENOMIC DNA]</scope>
    <source>
        <strain evidence="5 6">JCM 17322</strain>
    </source>
</reference>
<keyword evidence="2" id="KW-0560">Oxidoreductase</keyword>
<comment type="caution">
    <text evidence="5">The sequence shown here is derived from an EMBL/GenBank/DDBJ whole genome shotgun (WGS) entry which is preliminary data.</text>
</comment>
<dbReference type="PROSITE" id="PS00061">
    <property type="entry name" value="ADH_SHORT"/>
    <property type="match status" value="1"/>
</dbReference>
<proteinExistence type="inferred from homology"/>
<gene>
    <name evidence="5" type="ORF">MBOT_27780</name>
</gene>
<comment type="similarity">
    <text evidence="1 3">Belongs to the short-chain dehydrogenases/reductases (SDR) family.</text>
</comment>
<dbReference type="AlphaFoldDB" id="A0A7I9Y0D9"/>
<dbReference type="PANTHER" id="PTHR44196">
    <property type="entry name" value="DEHYDROGENASE/REDUCTASE SDR FAMILY MEMBER 7B"/>
    <property type="match status" value="1"/>
</dbReference>
<dbReference type="InterPro" id="IPR020904">
    <property type="entry name" value="Sc_DH/Rdtase_CS"/>
</dbReference>
<dbReference type="Gene3D" id="3.40.50.720">
    <property type="entry name" value="NAD(P)-binding Rossmann-like Domain"/>
    <property type="match status" value="1"/>
</dbReference>
<organism evidence="5 6">
    <name type="scientific">Mycobacterium botniense</name>
    <dbReference type="NCBI Taxonomy" id="84962"/>
    <lineage>
        <taxon>Bacteria</taxon>
        <taxon>Bacillati</taxon>
        <taxon>Actinomycetota</taxon>
        <taxon>Actinomycetes</taxon>
        <taxon>Mycobacteriales</taxon>
        <taxon>Mycobacteriaceae</taxon>
        <taxon>Mycobacterium</taxon>
    </lineage>
</organism>
<evidence type="ECO:0000259" key="4">
    <source>
        <dbReference type="SMART" id="SM00822"/>
    </source>
</evidence>
<dbReference type="PRINTS" id="PR00081">
    <property type="entry name" value="GDHRDH"/>
</dbReference>
<evidence type="ECO:0000313" key="5">
    <source>
        <dbReference type="EMBL" id="GFG75413.1"/>
    </source>
</evidence>
<dbReference type="Pfam" id="PF00106">
    <property type="entry name" value="adh_short"/>
    <property type="match status" value="1"/>
</dbReference>
<accession>A0A7I9Y0D9</accession>
<dbReference type="SUPFAM" id="SSF51735">
    <property type="entry name" value="NAD(P)-binding Rossmann-fold domains"/>
    <property type="match status" value="1"/>
</dbReference>
<dbReference type="InterPro" id="IPR002347">
    <property type="entry name" value="SDR_fam"/>
</dbReference>
<evidence type="ECO:0000256" key="2">
    <source>
        <dbReference type="ARBA" id="ARBA00023002"/>
    </source>
</evidence>
<dbReference type="Proteomes" id="UP000465361">
    <property type="component" value="Unassembled WGS sequence"/>
</dbReference>
<feature type="domain" description="Ketoreductase" evidence="4">
    <location>
        <begin position="7"/>
        <end position="191"/>
    </location>
</feature>
<dbReference type="PANTHER" id="PTHR44196:SF1">
    <property type="entry name" value="DEHYDROGENASE_REDUCTASE SDR FAMILY MEMBER 7B"/>
    <property type="match status" value="1"/>
</dbReference>
<evidence type="ECO:0000313" key="6">
    <source>
        <dbReference type="Proteomes" id="UP000465361"/>
    </source>
</evidence>
<evidence type="ECO:0000256" key="3">
    <source>
        <dbReference type="RuleBase" id="RU000363"/>
    </source>
</evidence>
<name>A0A7I9Y0D9_9MYCO</name>
<dbReference type="SMART" id="SM00822">
    <property type="entry name" value="PKS_KR"/>
    <property type="match status" value="1"/>
</dbReference>
<dbReference type="CDD" id="cd05233">
    <property type="entry name" value="SDR_c"/>
    <property type="match status" value="1"/>
</dbReference>
<evidence type="ECO:0000256" key="1">
    <source>
        <dbReference type="ARBA" id="ARBA00006484"/>
    </source>
</evidence>
<protein>
    <recommendedName>
        <fullName evidence="4">Ketoreductase domain-containing protein</fullName>
    </recommendedName>
</protein>
<keyword evidence="6" id="KW-1185">Reference proteome</keyword>
<sequence length="313" mass="32839">MKDLTAKTALVTGASGGIGRAICLALADAGAAVAVCGRQTAPLSRLVSDLDAKNVQALAISADLTHTAAVNSLIERAERELAPIDILVNNAGVEQPAALTDATPDQIRTMVEVNLTAAMLLTRPVLPGILARGRGHVVFVSSGLAKTGSAFQAPYSATKAALIALTHALRAEYRHTPVGFSVVCPGLVTGAGMYQRMLDNGFAASPAARKRTKDDHPVHSFTSLLADLATICANQIQPADDMPAFTTITNPTPLQRRALELLDVSHPPWLPVGVNPTTHTQNHSPTHTRQPARGNFGLVVGTSLDRLILLRTA</sequence>
<dbReference type="GO" id="GO:0016491">
    <property type="term" value="F:oxidoreductase activity"/>
    <property type="evidence" value="ECO:0007669"/>
    <property type="project" value="UniProtKB-KW"/>
</dbReference>